<keyword evidence="2" id="KW-1185">Reference proteome</keyword>
<protein>
    <submittedName>
        <fullName evidence="1">Uncharacterized protein</fullName>
    </submittedName>
</protein>
<dbReference type="Proteomes" id="UP000011115">
    <property type="component" value="Unassembled WGS sequence"/>
</dbReference>
<accession>M1DDN7</accession>
<name>M1DDN7_SOLTU</name>
<dbReference type="EnsemblPlants" id="PGSC0003DMT400087351">
    <property type="protein sequence ID" value="PGSC0003DMT400087351"/>
    <property type="gene ID" value="PGSC0003DMG400036922"/>
</dbReference>
<dbReference type="PaxDb" id="4113-PGSC0003DMT400087351"/>
<reference evidence="1" key="2">
    <citation type="submission" date="2015-06" db="UniProtKB">
        <authorList>
            <consortium name="EnsemblPlants"/>
        </authorList>
    </citation>
    <scope>IDENTIFICATION</scope>
    <source>
        <strain evidence="1">DM1-3 516 R44</strain>
    </source>
</reference>
<dbReference type="AlphaFoldDB" id="M1DDN7"/>
<organism evidence="1 2">
    <name type="scientific">Solanum tuberosum</name>
    <name type="common">Potato</name>
    <dbReference type="NCBI Taxonomy" id="4113"/>
    <lineage>
        <taxon>Eukaryota</taxon>
        <taxon>Viridiplantae</taxon>
        <taxon>Streptophyta</taxon>
        <taxon>Embryophyta</taxon>
        <taxon>Tracheophyta</taxon>
        <taxon>Spermatophyta</taxon>
        <taxon>Magnoliopsida</taxon>
        <taxon>eudicotyledons</taxon>
        <taxon>Gunneridae</taxon>
        <taxon>Pentapetalae</taxon>
        <taxon>asterids</taxon>
        <taxon>lamiids</taxon>
        <taxon>Solanales</taxon>
        <taxon>Solanaceae</taxon>
        <taxon>Solanoideae</taxon>
        <taxon>Solaneae</taxon>
        <taxon>Solanum</taxon>
    </lineage>
</organism>
<dbReference type="HOGENOM" id="CLU_2282486_0_0_1"/>
<proteinExistence type="predicted"/>
<evidence type="ECO:0000313" key="2">
    <source>
        <dbReference type="Proteomes" id="UP000011115"/>
    </source>
</evidence>
<evidence type="ECO:0000313" key="1">
    <source>
        <dbReference type="EnsemblPlants" id="PGSC0003DMT400087351"/>
    </source>
</evidence>
<dbReference type="Gramene" id="PGSC0003DMT400087351">
    <property type="protein sequence ID" value="PGSC0003DMT400087351"/>
    <property type="gene ID" value="PGSC0003DMG400036922"/>
</dbReference>
<reference evidence="2" key="1">
    <citation type="journal article" date="2011" name="Nature">
        <title>Genome sequence and analysis of the tuber crop potato.</title>
        <authorList>
            <consortium name="The Potato Genome Sequencing Consortium"/>
        </authorList>
    </citation>
    <scope>NUCLEOTIDE SEQUENCE [LARGE SCALE GENOMIC DNA]</scope>
    <source>
        <strain evidence="2">cv. DM1-3 516 R44</strain>
    </source>
</reference>
<dbReference type="InParanoid" id="M1DDN7"/>
<sequence length="102" mass="11491">MVHEGSSREVDLSTCRGLSHKLLPLAFVGKAWSMRALHEPWKLPRVVVPLMDSSLTHAAKAKFTRGLPRAVELSTLREPTFEVGFLPIRLRHRFARAFTGSE</sequence>